<protein>
    <submittedName>
        <fullName evidence="1">Uncharacterized protein</fullName>
    </submittedName>
</protein>
<proteinExistence type="predicted"/>
<accession>A0A4Z1KJZ8</accession>
<name>A0A4Z1KJZ8_9HELO</name>
<comment type="caution">
    <text evidence="1">The sequence shown here is derived from an EMBL/GenBank/DDBJ whole genome shotgun (WGS) entry which is preliminary data.</text>
</comment>
<keyword evidence="2" id="KW-1185">Reference proteome</keyword>
<sequence>MWLAYSGLTPIELMVSPKYKPQKVPSSAGFVGPRKVFFDVSDKGTLNLPPVNVFDRDIAEPKPLIKAQKLRSIGK</sequence>
<dbReference type="Proteomes" id="UP000297280">
    <property type="component" value="Unassembled WGS sequence"/>
</dbReference>
<organism evidence="1 2">
    <name type="scientific">Botrytis porri</name>
    <dbReference type="NCBI Taxonomy" id="87229"/>
    <lineage>
        <taxon>Eukaryota</taxon>
        <taxon>Fungi</taxon>
        <taxon>Dikarya</taxon>
        <taxon>Ascomycota</taxon>
        <taxon>Pezizomycotina</taxon>
        <taxon>Leotiomycetes</taxon>
        <taxon>Helotiales</taxon>
        <taxon>Sclerotiniaceae</taxon>
        <taxon>Botrytis</taxon>
    </lineage>
</organism>
<evidence type="ECO:0000313" key="1">
    <source>
        <dbReference type="EMBL" id="TGO86391.1"/>
    </source>
</evidence>
<dbReference type="AlphaFoldDB" id="A0A4Z1KJZ8"/>
<dbReference type="EMBL" id="PQXO01000307">
    <property type="protein sequence ID" value="TGO86391.1"/>
    <property type="molecule type" value="Genomic_DNA"/>
</dbReference>
<evidence type="ECO:0000313" key="2">
    <source>
        <dbReference type="Proteomes" id="UP000297280"/>
    </source>
</evidence>
<reference evidence="1 2" key="1">
    <citation type="submission" date="2017-12" db="EMBL/GenBank/DDBJ databases">
        <title>Comparative genomics of Botrytis spp.</title>
        <authorList>
            <person name="Valero-Jimenez C.A."/>
            <person name="Tapia P."/>
            <person name="Veloso J."/>
            <person name="Silva-Moreno E."/>
            <person name="Staats M."/>
            <person name="Valdes J.H."/>
            <person name="Van Kan J.A.L."/>
        </authorList>
    </citation>
    <scope>NUCLEOTIDE SEQUENCE [LARGE SCALE GENOMIC DNA]</scope>
    <source>
        <strain evidence="1 2">MUCL3349</strain>
    </source>
</reference>
<gene>
    <name evidence="1" type="ORF">BPOR_0308g00110</name>
</gene>